<gene>
    <name evidence="5" type="ORF">CHYS00102_LOCUS29451</name>
</gene>
<sequence>MIAALSFFNISHCGTSSARSVDELATTFKKFFDRFTDARFIFRFWGVASSAEAISTGSQAAEFRDRPVIMLLTKVMASCMLFYHPLEHVAWVGYVAPKAVKDPNRWIAWSCRFWTAFLLTDLTCTHLKMLELGKRIRSGDDREAGRQNMVEMEQPYKKPQNKKELYKATIRALWQLRWNQVRSFCQLAPAIHWSLPNWSSDPWLEDPLLNGLMFSEAMVHAYQTVCEIIWQ</sequence>
<proteinExistence type="predicted"/>
<protein>
    <submittedName>
        <fullName evidence="5">Uncharacterized protein</fullName>
    </submittedName>
</protein>
<dbReference type="PANTHER" id="PTHR12652:SF25">
    <property type="entry name" value="MICROBODY (PEROXISOME) PROLIFERATION PROTEIN PEROXIN 11C (EUROFUNG)"/>
    <property type="match status" value="1"/>
</dbReference>
<evidence type="ECO:0000256" key="3">
    <source>
        <dbReference type="ARBA" id="ARBA00023140"/>
    </source>
</evidence>
<name>A0A7S1BYU2_9STRA</name>
<dbReference type="GO" id="GO:0016559">
    <property type="term" value="P:peroxisome fission"/>
    <property type="evidence" value="ECO:0007669"/>
    <property type="project" value="InterPro"/>
</dbReference>
<keyword evidence="3" id="KW-0576">Peroxisome</keyword>
<comment type="subcellular location">
    <subcellularLocation>
        <location evidence="4">Peroxisome membrane</location>
    </subcellularLocation>
</comment>
<organism evidence="5">
    <name type="scientific">Corethron hystrix</name>
    <dbReference type="NCBI Taxonomy" id="216773"/>
    <lineage>
        <taxon>Eukaryota</taxon>
        <taxon>Sar</taxon>
        <taxon>Stramenopiles</taxon>
        <taxon>Ochrophyta</taxon>
        <taxon>Bacillariophyta</taxon>
        <taxon>Coscinodiscophyceae</taxon>
        <taxon>Corethrophycidae</taxon>
        <taxon>Corethrales</taxon>
        <taxon>Corethraceae</taxon>
        <taxon>Corethron</taxon>
    </lineage>
</organism>
<evidence type="ECO:0000256" key="4">
    <source>
        <dbReference type="ARBA" id="ARBA00046271"/>
    </source>
</evidence>
<evidence type="ECO:0000256" key="1">
    <source>
        <dbReference type="ARBA" id="ARBA00022593"/>
    </source>
</evidence>
<dbReference type="EMBL" id="HBFR01040239">
    <property type="protein sequence ID" value="CAD8902232.1"/>
    <property type="molecule type" value="Transcribed_RNA"/>
</dbReference>
<keyword evidence="2" id="KW-0472">Membrane</keyword>
<reference evidence="5" key="1">
    <citation type="submission" date="2021-01" db="EMBL/GenBank/DDBJ databases">
        <authorList>
            <person name="Corre E."/>
            <person name="Pelletier E."/>
            <person name="Niang G."/>
            <person name="Scheremetjew M."/>
            <person name="Finn R."/>
            <person name="Kale V."/>
            <person name="Holt S."/>
            <person name="Cochrane G."/>
            <person name="Meng A."/>
            <person name="Brown T."/>
            <person name="Cohen L."/>
        </authorList>
    </citation>
    <scope>NUCLEOTIDE SEQUENCE</scope>
    <source>
        <strain evidence="5">308</strain>
    </source>
</reference>
<keyword evidence="1" id="KW-0962">Peroxisome biogenesis</keyword>
<dbReference type="InterPro" id="IPR008733">
    <property type="entry name" value="PEX11"/>
</dbReference>
<accession>A0A7S1BYU2</accession>
<dbReference type="PANTHER" id="PTHR12652">
    <property type="entry name" value="PEROXISOMAL BIOGENESIS FACTOR 11"/>
    <property type="match status" value="1"/>
</dbReference>
<evidence type="ECO:0000256" key="2">
    <source>
        <dbReference type="ARBA" id="ARBA00023136"/>
    </source>
</evidence>
<evidence type="ECO:0000313" key="5">
    <source>
        <dbReference type="EMBL" id="CAD8902232.1"/>
    </source>
</evidence>
<dbReference type="Pfam" id="PF05648">
    <property type="entry name" value="PEX11"/>
    <property type="match status" value="1"/>
</dbReference>
<dbReference type="AlphaFoldDB" id="A0A7S1BYU2"/>
<dbReference type="GO" id="GO:0005778">
    <property type="term" value="C:peroxisomal membrane"/>
    <property type="evidence" value="ECO:0007669"/>
    <property type="project" value="UniProtKB-SubCell"/>
</dbReference>